<keyword evidence="2" id="KW-1185">Reference proteome</keyword>
<name>A0ABT2W422_9FLAO</name>
<dbReference type="InterPro" id="IPR046228">
    <property type="entry name" value="DUF6261"/>
</dbReference>
<gene>
    <name evidence="1" type="ORF">NZ698_07110</name>
</gene>
<evidence type="ECO:0000313" key="1">
    <source>
        <dbReference type="EMBL" id="MCU7616961.1"/>
    </source>
</evidence>
<protein>
    <submittedName>
        <fullName evidence="1">DUF6261 family protein</fullName>
    </submittedName>
</protein>
<evidence type="ECO:0000313" key="2">
    <source>
        <dbReference type="Proteomes" id="UP001208649"/>
    </source>
</evidence>
<dbReference type="RefSeq" id="WP_263002381.1">
    <property type="nucleotide sequence ID" value="NZ_JAOTEM010000001.1"/>
</dbReference>
<comment type="caution">
    <text evidence="1">The sequence shown here is derived from an EMBL/GenBank/DDBJ whole genome shotgun (WGS) entry which is preliminary data.</text>
</comment>
<dbReference type="EMBL" id="JAOTEM010000001">
    <property type="protein sequence ID" value="MCU7616961.1"/>
    <property type="molecule type" value="Genomic_DNA"/>
</dbReference>
<accession>A0ABT2W422</accession>
<dbReference type="Pfam" id="PF19775">
    <property type="entry name" value="DUF6261"/>
    <property type="match status" value="1"/>
</dbReference>
<reference evidence="2" key="1">
    <citation type="submission" date="2023-07" db="EMBL/GenBank/DDBJ databases">
        <title>Chryseobacterium sp. strain PBS4-4 Genome sequencing and assembly.</title>
        <authorList>
            <person name="Jung Y."/>
        </authorList>
    </citation>
    <scope>NUCLEOTIDE SEQUENCE [LARGE SCALE GENOMIC DNA]</scope>
    <source>
        <strain evidence="2">PBS4-4</strain>
    </source>
</reference>
<dbReference type="Proteomes" id="UP001208649">
    <property type="component" value="Unassembled WGS sequence"/>
</dbReference>
<sequence length="234" mass="26044">MKIALTELTTKDLATLVQRIISTSQSGKYPVITNHPLLGVLENSYADYDLVYAKQIYSGKGKNVAEADGERDLAYGNLKAFLNGYRKLPSAANYQLAEDLYQVFKNYVLDLDRLSYSSQTAQMKKLIADLELPENVQKIAVLSLGTAFTEMKTKHDAFESLFAEQAGANADLRQMKSASGIRKHLEKTLKSYLNFVTALKDIAGWEVFYADLNELVKAAKNSTLTRLTTPSDKP</sequence>
<organism evidence="1 2">
    <name type="scientific">Chryseobacterium edaphi</name>
    <dbReference type="NCBI Taxonomy" id="2976532"/>
    <lineage>
        <taxon>Bacteria</taxon>
        <taxon>Pseudomonadati</taxon>
        <taxon>Bacteroidota</taxon>
        <taxon>Flavobacteriia</taxon>
        <taxon>Flavobacteriales</taxon>
        <taxon>Weeksellaceae</taxon>
        <taxon>Chryseobacterium group</taxon>
        <taxon>Chryseobacterium</taxon>
    </lineage>
</organism>
<proteinExistence type="predicted"/>